<protein>
    <submittedName>
        <fullName evidence="2">Uncharacterized protein</fullName>
    </submittedName>
</protein>
<proteinExistence type="predicted"/>
<accession>A0ABU4DUX8</accession>
<dbReference type="Proteomes" id="UP001276150">
    <property type="component" value="Unassembled WGS sequence"/>
</dbReference>
<feature type="compositionally biased region" description="Low complexity" evidence="1">
    <location>
        <begin position="97"/>
        <end position="109"/>
    </location>
</feature>
<gene>
    <name evidence="2" type="ORF">ORD21_16750</name>
</gene>
<keyword evidence="3" id="KW-1185">Reference proteome</keyword>
<evidence type="ECO:0000313" key="3">
    <source>
        <dbReference type="Proteomes" id="UP001276150"/>
    </source>
</evidence>
<dbReference type="RefSeq" id="WP_317641599.1">
    <property type="nucleotide sequence ID" value="NZ_JAPMIV010000052.1"/>
</dbReference>
<name>A0ABU4DUX8_9DEIO</name>
<feature type="region of interest" description="Disordered" evidence="1">
    <location>
        <begin position="1"/>
        <end position="39"/>
    </location>
</feature>
<evidence type="ECO:0000313" key="2">
    <source>
        <dbReference type="EMBL" id="MDV6376246.1"/>
    </source>
</evidence>
<feature type="region of interest" description="Disordered" evidence="1">
    <location>
        <begin position="92"/>
        <end position="117"/>
    </location>
</feature>
<feature type="compositionally biased region" description="Basic and acidic residues" evidence="1">
    <location>
        <begin position="1"/>
        <end position="13"/>
    </location>
</feature>
<dbReference type="EMBL" id="JAPMIV010000052">
    <property type="protein sequence ID" value="MDV6376246.1"/>
    <property type="molecule type" value="Genomic_DNA"/>
</dbReference>
<reference evidence="2 3" key="1">
    <citation type="submission" date="2022-11" db="EMBL/GenBank/DDBJ databases">
        <title>Deinococcus ZS9-10, Low Temperature and Draught-tolerating, UV-resistant Bacteria from Continental Antarctica.</title>
        <authorList>
            <person name="Cheng L."/>
        </authorList>
    </citation>
    <scope>NUCLEOTIDE SEQUENCE [LARGE SCALE GENOMIC DNA]</scope>
    <source>
        <strain evidence="2 3">ZS9-10</strain>
    </source>
</reference>
<organism evidence="2 3">
    <name type="scientific">Deinococcus arenicola</name>
    <dbReference type="NCBI Taxonomy" id="2994950"/>
    <lineage>
        <taxon>Bacteria</taxon>
        <taxon>Thermotogati</taxon>
        <taxon>Deinococcota</taxon>
        <taxon>Deinococci</taxon>
        <taxon>Deinococcales</taxon>
        <taxon>Deinococcaceae</taxon>
        <taxon>Deinococcus</taxon>
    </lineage>
</organism>
<evidence type="ECO:0000256" key="1">
    <source>
        <dbReference type="SAM" id="MobiDB-lite"/>
    </source>
</evidence>
<sequence>MTKEKKKEEEKATAETAPVESDAVTPPADNAPVKPPPEMTRVQFIGGTAGSIRDPEDGTVLVRHVEPGDVLEPDSAQARRALLNTGHFELTRRRATTDPTTDPTTDALLSAVTEESA</sequence>
<comment type="caution">
    <text evidence="2">The sequence shown here is derived from an EMBL/GenBank/DDBJ whole genome shotgun (WGS) entry which is preliminary data.</text>
</comment>